<dbReference type="PANTHER" id="PTHR11506">
    <property type="entry name" value="LYSOSOME-ASSOCIATED MEMBRANE GLYCOPROTEIN"/>
    <property type="match status" value="1"/>
</dbReference>
<evidence type="ECO:0000256" key="19">
    <source>
        <dbReference type="ARBA" id="ARBA00074379"/>
    </source>
</evidence>
<evidence type="ECO:0000259" key="25">
    <source>
        <dbReference type="Pfam" id="PF12999"/>
    </source>
</evidence>
<keyword evidence="13" id="KW-0325">Glycoprotein</keyword>
<feature type="transmembrane region" description="Helical" evidence="22">
    <location>
        <begin position="342"/>
        <end position="364"/>
    </location>
</feature>
<dbReference type="GO" id="GO:0005765">
    <property type="term" value="C:lysosomal membrane"/>
    <property type="evidence" value="ECO:0007669"/>
    <property type="project" value="TreeGrafter"/>
</dbReference>
<keyword evidence="12" id="KW-1015">Disulfide bond</keyword>
<evidence type="ECO:0000259" key="24">
    <source>
        <dbReference type="Pfam" id="PF01299"/>
    </source>
</evidence>
<feature type="domain" description="Glucosidase II beta subunit N-terminal" evidence="25">
    <location>
        <begin position="399"/>
        <end position="478"/>
    </location>
</feature>
<dbReference type="Pfam" id="PF12999">
    <property type="entry name" value="PRKCSH-like"/>
    <property type="match status" value="1"/>
</dbReference>
<dbReference type="InterPro" id="IPR048528">
    <property type="entry name" value="Lamp2-like_luminal"/>
</dbReference>
<dbReference type="GO" id="GO:0031902">
    <property type="term" value="C:late endosome membrane"/>
    <property type="evidence" value="ECO:0007669"/>
    <property type="project" value="TreeGrafter"/>
</dbReference>
<evidence type="ECO:0000256" key="4">
    <source>
        <dbReference type="ARBA" id="ARBA00004279"/>
    </source>
</evidence>
<evidence type="ECO:0000256" key="13">
    <source>
        <dbReference type="ARBA" id="ARBA00023180"/>
    </source>
</evidence>
<sequence length="491" mass="54370">MLKITLLILFCAVSDYGISGHPNNPDEIKVSTKPTDGKSTTDIENLNIISNKTGPQTQEVSKNSSAIVSNTAALQSQANTVVSSTVTIENQDSVSPNTQNIENTSVNIPTNQSLFKDVENVSKKVIEDSNMSVPTKPFIKPVPSIPTPIPSIPTPFQSITAASLEPVPVPKPGKWIVNKTDEVCIIINMAVQFNISNVSEKDNQTTYKVFNLPDRANMTKVSGSCEKLQQFIALQWNGTENVTNKFALYFTKNETTKQYSFHHLELTLTEGNKTSMFTHNATLFSTGLSNSYRCLKQQNYTLNSTNAVGYLMISDLQFQAFKTDKTTDFGEVKDCKLDTPDIVPIAVGCALAGLVIIVLIAYLIGRKRSQARGYLTGKVRSKWNEPKYSKLIRDKNGRTVSLRGTRNEDITKYLPNAKDKFVCFSSKREIDFIQINDDYCDCPLDGSDEPGTNACNNEKIPSYKVNDGYCDCCDGSDEWAEILLLYITNGE</sequence>
<accession>A0A834NN77</accession>
<evidence type="ECO:0000256" key="18">
    <source>
        <dbReference type="ARBA" id="ARBA00060492"/>
    </source>
</evidence>
<evidence type="ECO:0000256" key="22">
    <source>
        <dbReference type="SAM" id="Phobius"/>
    </source>
</evidence>
<evidence type="ECO:0000256" key="21">
    <source>
        <dbReference type="PROSITE-ProRule" id="PRU00740"/>
    </source>
</evidence>
<comment type="similarity">
    <text evidence="5 21">Belongs to the LAMP family.</text>
</comment>
<dbReference type="EMBL" id="JACSDZ010000002">
    <property type="protein sequence ID" value="KAF7414453.1"/>
    <property type="molecule type" value="Genomic_DNA"/>
</dbReference>
<evidence type="ECO:0000256" key="1">
    <source>
        <dbReference type="ARBA" id="ARBA00004151"/>
    </source>
</evidence>
<dbReference type="Proteomes" id="UP000617340">
    <property type="component" value="Unassembled WGS sequence"/>
</dbReference>
<evidence type="ECO:0000256" key="15">
    <source>
        <dbReference type="ARBA" id="ARBA00023329"/>
    </source>
</evidence>
<evidence type="ECO:0000256" key="12">
    <source>
        <dbReference type="ARBA" id="ARBA00023157"/>
    </source>
</evidence>
<evidence type="ECO:0000256" key="9">
    <source>
        <dbReference type="ARBA" id="ARBA00022989"/>
    </source>
</evidence>
<dbReference type="Pfam" id="PF21222">
    <property type="entry name" value="Lamp2_2nd"/>
    <property type="match status" value="1"/>
</dbReference>
<keyword evidence="9 22" id="KW-1133">Transmembrane helix</keyword>
<keyword evidence="8" id="KW-0967">Endosome</keyword>
<keyword evidence="28" id="KW-1185">Reference proteome</keyword>
<dbReference type="CDD" id="cd00112">
    <property type="entry name" value="LDLa"/>
    <property type="match status" value="1"/>
</dbReference>
<dbReference type="Pfam" id="PF01299">
    <property type="entry name" value="Lamp2-like_luminal"/>
    <property type="match status" value="1"/>
</dbReference>
<comment type="caution">
    <text evidence="27">The sequence shown here is derived from an EMBL/GenBank/DDBJ whole genome shotgun (WGS) entry which is preliminary data.</text>
</comment>
<keyword evidence="11 21" id="KW-0472">Membrane</keyword>
<evidence type="ECO:0000256" key="5">
    <source>
        <dbReference type="ARBA" id="ARBA00009644"/>
    </source>
</evidence>
<dbReference type="GO" id="GO:0072594">
    <property type="term" value="P:establishment of protein localization to organelle"/>
    <property type="evidence" value="ECO:0007669"/>
    <property type="project" value="TreeGrafter"/>
</dbReference>
<evidence type="ECO:0000256" key="3">
    <source>
        <dbReference type="ARBA" id="ARBA00004172"/>
    </source>
</evidence>
<dbReference type="GO" id="GO:0005886">
    <property type="term" value="C:plasma membrane"/>
    <property type="evidence" value="ECO:0007669"/>
    <property type="project" value="UniProtKB-SubCell"/>
</dbReference>
<keyword evidence="7 23" id="KW-0732">Signal</keyword>
<dbReference type="AlphaFoldDB" id="A0A834NN77"/>
<evidence type="ECO:0000256" key="10">
    <source>
        <dbReference type="ARBA" id="ARBA00023018"/>
    </source>
</evidence>
<proteinExistence type="inferred from homology"/>
<dbReference type="InterPro" id="IPR048524">
    <property type="entry name" value="Lamp2-like_TM"/>
</dbReference>
<evidence type="ECO:0000313" key="27">
    <source>
        <dbReference type="EMBL" id="KAF7414453.1"/>
    </source>
</evidence>
<keyword evidence="15" id="KW-0968">Cytoplasmic vesicle</keyword>
<evidence type="ECO:0000256" key="17">
    <source>
        <dbReference type="ARBA" id="ARBA00053950"/>
    </source>
</evidence>
<evidence type="ECO:0000313" key="28">
    <source>
        <dbReference type="Proteomes" id="UP000617340"/>
    </source>
</evidence>
<keyword evidence="10" id="KW-0770">Synapse</keyword>
<dbReference type="InterPro" id="IPR002172">
    <property type="entry name" value="LDrepeatLR_classA_rpt"/>
</dbReference>
<dbReference type="PRINTS" id="PR00336">
    <property type="entry name" value="LYSASSOCTDMP"/>
</dbReference>
<evidence type="ECO:0000256" key="7">
    <source>
        <dbReference type="ARBA" id="ARBA00022729"/>
    </source>
</evidence>
<dbReference type="PANTHER" id="PTHR11506:SF35">
    <property type="entry name" value="LYSOSOME-ASSOCIATED MEMBRANE GLYCOPROTEIN 5"/>
    <property type="match status" value="1"/>
</dbReference>
<organism evidence="27 28">
    <name type="scientific">Vespula germanica</name>
    <name type="common">German yellow jacket</name>
    <name type="synonym">Paravespula germanica</name>
    <dbReference type="NCBI Taxonomy" id="30212"/>
    <lineage>
        <taxon>Eukaryota</taxon>
        <taxon>Metazoa</taxon>
        <taxon>Ecdysozoa</taxon>
        <taxon>Arthropoda</taxon>
        <taxon>Hexapoda</taxon>
        <taxon>Insecta</taxon>
        <taxon>Pterygota</taxon>
        <taxon>Neoptera</taxon>
        <taxon>Endopterygota</taxon>
        <taxon>Hymenoptera</taxon>
        <taxon>Apocrita</taxon>
        <taxon>Aculeata</taxon>
        <taxon>Vespoidea</taxon>
        <taxon>Vespidae</taxon>
        <taxon>Vespinae</taxon>
        <taxon>Vespula</taxon>
    </lineage>
</organism>
<feature type="signal peptide" evidence="23">
    <location>
        <begin position="1"/>
        <end position="20"/>
    </location>
</feature>
<evidence type="ECO:0000256" key="23">
    <source>
        <dbReference type="SAM" id="SignalP"/>
    </source>
</evidence>
<evidence type="ECO:0000256" key="14">
    <source>
        <dbReference type="ARBA" id="ARBA00023273"/>
    </source>
</evidence>
<dbReference type="InterPro" id="IPR002000">
    <property type="entry name" value="Lysosome-assoc_membr_glycop"/>
</dbReference>
<evidence type="ECO:0000259" key="26">
    <source>
        <dbReference type="Pfam" id="PF21222"/>
    </source>
</evidence>
<protein>
    <recommendedName>
        <fullName evidence="19">Lysosome-associated membrane glycoprotein 5</fullName>
    </recommendedName>
    <alternativeName>
        <fullName evidence="20">Lysosome-associated membrane protein 5</fullName>
    </alternativeName>
</protein>
<dbReference type="PROSITE" id="PS51407">
    <property type="entry name" value="LAMP_3"/>
    <property type="match status" value="1"/>
</dbReference>
<evidence type="ECO:0000256" key="8">
    <source>
        <dbReference type="ARBA" id="ARBA00022753"/>
    </source>
</evidence>
<keyword evidence="14" id="KW-0966">Cell projection</keyword>
<dbReference type="Gene3D" id="2.40.160.110">
    <property type="match status" value="1"/>
</dbReference>
<dbReference type="CDD" id="cd12087">
    <property type="entry name" value="TM_EGFR-like"/>
    <property type="match status" value="1"/>
</dbReference>
<feature type="domain" description="Lysosome-associated membrane glycoprotein 2-like transmembrane" evidence="26">
    <location>
        <begin position="343"/>
        <end position="374"/>
    </location>
</feature>
<name>A0A834NN77_VESGE</name>
<gene>
    <name evidence="27" type="ORF">HZH68_002942</name>
</gene>
<keyword evidence="6 21" id="KW-0812">Transmembrane</keyword>
<evidence type="ECO:0000256" key="6">
    <source>
        <dbReference type="ARBA" id="ARBA00022692"/>
    </source>
</evidence>
<comment type="function">
    <text evidence="17">Plays a role in short-term synaptic plasticity in a subset of GABAergic neurons in the brain.</text>
</comment>
<evidence type="ECO:0000256" key="2">
    <source>
        <dbReference type="ARBA" id="ARBA00004158"/>
    </source>
</evidence>
<feature type="chain" id="PRO_5032995343" description="Lysosome-associated membrane glycoprotein 5" evidence="23">
    <location>
        <begin position="21"/>
        <end position="491"/>
    </location>
</feature>
<reference evidence="27" key="1">
    <citation type="journal article" date="2020" name="G3 (Bethesda)">
        <title>High-Quality Assemblies for Three Invasive Social Wasps from the &lt;i&gt;Vespula&lt;/i&gt; Genus.</title>
        <authorList>
            <person name="Harrop T.W.R."/>
            <person name="Guhlin J."/>
            <person name="McLaughlin G.M."/>
            <person name="Permina E."/>
            <person name="Stockwell P."/>
            <person name="Gilligan J."/>
            <person name="Le Lec M.F."/>
            <person name="Gruber M.A.M."/>
            <person name="Quinn O."/>
            <person name="Lovegrove M."/>
            <person name="Duncan E.J."/>
            <person name="Remnant E.J."/>
            <person name="Van Eeckhoven J."/>
            <person name="Graham B."/>
            <person name="Knapp R.A."/>
            <person name="Langford K.W."/>
            <person name="Kronenberg Z."/>
            <person name="Press M.O."/>
            <person name="Eacker S.M."/>
            <person name="Wilson-Rankin E.E."/>
            <person name="Purcell J."/>
            <person name="Lester P.J."/>
            <person name="Dearden P.K."/>
        </authorList>
    </citation>
    <scope>NUCLEOTIDE SEQUENCE</scope>
    <source>
        <strain evidence="27">Linc-1</strain>
    </source>
</reference>
<evidence type="ECO:0000256" key="16">
    <source>
        <dbReference type="ARBA" id="ARBA00029428"/>
    </source>
</evidence>
<dbReference type="InterPro" id="IPR028146">
    <property type="entry name" value="PRKCSH_N"/>
</dbReference>
<feature type="domain" description="Lysosome-associated membrane glycoprotein 2-like luminal" evidence="24">
    <location>
        <begin position="170"/>
        <end position="323"/>
    </location>
</feature>
<evidence type="ECO:0000256" key="11">
    <source>
        <dbReference type="ARBA" id="ARBA00023136"/>
    </source>
</evidence>
<comment type="caution">
    <text evidence="21">Lacks conserved residue(s) required for the propagation of feature annotation.</text>
</comment>
<evidence type="ECO:0000256" key="20">
    <source>
        <dbReference type="ARBA" id="ARBA00076257"/>
    </source>
</evidence>
<comment type="subcellular location">
    <subcellularLocation>
        <location evidence="4">Cell projection</location>
        <location evidence="4">Dendrite</location>
    </subcellularLocation>
    <subcellularLocation>
        <location evidence="18">Cell projection</location>
        <location evidence="18">Growth cone membrane</location>
        <topology evidence="18">Single-pass type I membrane protein</topology>
    </subcellularLocation>
    <subcellularLocation>
        <location evidence="16">Cytoplasmic vesicle</location>
        <location evidence="16">Secretory vesicle</location>
        <location evidence="16">Synaptic vesicle membrane</location>
        <topology evidence="16">Single-pass type I membrane protein</topology>
    </subcellularLocation>
    <subcellularLocation>
        <location evidence="2">Early endosome membrane</location>
        <topology evidence="2">Single-pass type I membrane protein</topology>
    </subcellularLocation>
    <subcellularLocation>
        <location evidence="1">Endoplasmic reticulum-Golgi intermediate compartment membrane</location>
        <topology evidence="1">Single-pass type I membrane protein</topology>
    </subcellularLocation>
    <subcellularLocation>
        <location evidence="21">Membrane</location>
        <topology evidence="21">Single-pass type I membrane protein</topology>
    </subcellularLocation>
    <subcellularLocation>
        <location evidence="3">Recycling endosome</location>
    </subcellularLocation>
</comment>